<evidence type="ECO:0000313" key="1">
    <source>
        <dbReference type="EMBL" id="GAA0712240.1"/>
    </source>
</evidence>
<evidence type="ECO:0000313" key="2">
    <source>
        <dbReference type="Proteomes" id="UP001501758"/>
    </source>
</evidence>
<dbReference type="InterPro" id="IPR050583">
    <property type="entry name" value="Mycobacterial_A85_antigen"/>
</dbReference>
<dbReference type="RefSeq" id="WP_343909704.1">
    <property type="nucleotide sequence ID" value="NZ_BAAAGE010000001.1"/>
</dbReference>
<dbReference type="PANTHER" id="PTHR48098:SF1">
    <property type="entry name" value="DIACYLGLYCEROL ACYLTRANSFERASE_MYCOLYLTRANSFERASE AG85A"/>
    <property type="match status" value="1"/>
</dbReference>
<sequence>MTSKFKTTEISDPRFEANHLRHITVKSAHLKQRGDITVYVPSVKNLKDLPITILLHGVYGSHWIWSQKTGIHVKMESWIQNGEIEPMIIAMPSDGLWGDGSGYLPHTHADYEKWITEDVINAVIELIPQASTNSKLCIAGLSMGGFGALRLGIKNHQKFEAISGLSSITILEEMKLFVEEPLDAYFQEEKENESIYQTILNYKEHLPKLRFDCGIDDLLIEGNRKLHRQLKELNIAHTYLEHPGKHEWSYWETHIKDTILFFNNILQTDK</sequence>
<dbReference type="Pfam" id="PF00756">
    <property type="entry name" value="Esterase"/>
    <property type="match status" value="1"/>
</dbReference>
<comment type="caution">
    <text evidence="1">The sequence shown here is derived from an EMBL/GenBank/DDBJ whole genome shotgun (WGS) entry which is preliminary data.</text>
</comment>
<accession>A0ABP3TLV2</accession>
<proteinExistence type="predicted"/>
<reference evidence="2" key="1">
    <citation type="journal article" date="2019" name="Int. J. Syst. Evol. Microbiol.">
        <title>The Global Catalogue of Microorganisms (GCM) 10K type strain sequencing project: providing services to taxonomists for standard genome sequencing and annotation.</title>
        <authorList>
            <consortium name="The Broad Institute Genomics Platform"/>
            <consortium name="The Broad Institute Genome Sequencing Center for Infectious Disease"/>
            <person name="Wu L."/>
            <person name="Ma J."/>
        </authorList>
    </citation>
    <scope>NUCLEOTIDE SEQUENCE [LARGE SCALE GENOMIC DNA]</scope>
    <source>
        <strain evidence="2">JCM 15974</strain>
    </source>
</reference>
<protein>
    <submittedName>
        <fullName evidence="1">Alpha/beta hydrolase family protein</fullName>
    </submittedName>
</protein>
<dbReference type="SUPFAM" id="SSF53474">
    <property type="entry name" value="alpha/beta-Hydrolases"/>
    <property type="match status" value="1"/>
</dbReference>
<name>A0ABP3TLV2_9FLAO</name>
<dbReference type="Proteomes" id="UP001501758">
    <property type="component" value="Unassembled WGS sequence"/>
</dbReference>
<dbReference type="InterPro" id="IPR029058">
    <property type="entry name" value="AB_hydrolase_fold"/>
</dbReference>
<keyword evidence="2" id="KW-1185">Reference proteome</keyword>
<dbReference type="Gene3D" id="3.40.50.1820">
    <property type="entry name" value="alpha/beta hydrolase"/>
    <property type="match status" value="1"/>
</dbReference>
<dbReference type="PANTHER" id="PTHR48098">
    <property type="entry name" value="ENTEROCHELIN ESTERASE-RELATED"/>
    <property type="match status" value="1"/>
</dbReference>
<organism evidence="1 2">
    <name type="scientific">Aquimarina litoralis</name>
    <dbReference type="NCBI Taxonomy" id="584605"/>
    <lineage>
        <taxon>Bacteria</taxon>
        <taxon>Pseudomonadati</taxon>
        <taxon>Bacteroidota</taxon>
        <taxon>Flavobacteriia</taxon>
        <taxon>Flavobacteriales</taxon>
        <taxon>Flavobacteriaceae</taxon>
        <taxon>Aquimarina</taxon>
    </lineage>
</organism>
<dbReference type="InterPro" id="IPR000801">
    <property type="entry name" value="Esterase-like"/>
</dbReference>
<keyword evidence="1" id="KW-0378">Hydrolase</keyword>
<dbReference type="GO" id="GO:0016787">
    <property type="term" value="F:hydrolase activity"/>
    <property type="evidence" value="ECO:0007669"/>
    <property type="project" value="UniProtKB-KW"/>
</dbReference>
<gene>
    <name evidence="1" type="ORF">GCM10009430_02450</name>
</gene>
<dbReference type="EMBL" id="BAAAGE010000001">
    <property type="protein sequence ID" value="GAA0712240.1"/>
    <property type="molecule type" value="Genomic_DNA"/>
</dbReference>